<organism evidence="1 2">
    <name type="scientific">Microctonus hyperodae</name>
    <name type="common">Parasitoid wasp</name>
    <dbReference type="NCBI Taxonomy" id="165561"/>
    <lineage>
        <taxon>Eukaryota</taxon>
        <taxon>Metazoa</taxon>
        <taxon>Ecdysozoa</taxon>
        <taxon>Arthropoda</taxon>
        <taxon>Hexapoda</taxon>
        <taxon>Insecta</taxon>
        <taxon>Pterygota</taxon>
        <taxon>Neoptera</taxon>
        <taxon>Endopterygota</taxon>
        <taxon>Hymenoptera</taxon>
        <taxon>Apocrita</taxon>
        <taxon>Ichneumonoidea</taxon>
        <taxon>Braconidae</taxon>
        <taxon>Euphorinae</taxon>
        <taxon>Microctonus</taxon>
    </lineage>
</organism>
<reference evidence="1" key="1">
    <citation type="journal article" date="2023" name="bioRxiv">
        <title>Scaffold-level genome assemblies of two parasitoid biocontrol wasps reveal the parthenogenesis mechanism and an associated novel virus.</title>
        <authorList>
            <person name="Inwood S."/>
            <person name="Skelly J."/>
            <person name="Guhlin J."/>
            <person name="Harrop T."/>
            <person name="Goldson S."/>
            <person name="Dearden P."/>
        </authorList>
    </citation>
    <scope>NUCLEOTIDE SEQUENCE</scope>
    <source>
        <strain evidence="1">Lincoln</strain>
        <tissue evidence="1">Whole body</tissue>
    </source>
</reference>
<reference evidence="1" key="2">
    <citation type="submission" date="2023-03" db="EMBL/GenBank/DDBJ databases">
        <authorList>
            <person name="Inwood S.N."/>
            <person name="Skelly J.G."/>
            <person name="Guhlin J."/>
            <person name="Harrop T.W.R."/>
            <person name="Goldson S.G."/>
            <person name="Dearden P.K."/>
        </authorList>
    </citation>
    <scope>NUCLEOTIDE SEQUENCE</scope>
    <source>
        <strain evidence="1">Lincoln</strain>
        <tissue evidence="1">Whole body</tissue>
    </source>
</reference>
<sequence length="74" mass="8292">MASYMLAACSLAVKQSGNLILDLNISTVIPHHSSNFIFFIVSLNPVWIPHTIFARMYSETKGTVKLYLAYLISE</sequence>
<evidence type="ECO:0000313" key="2">
    <source>
        <dbReference type="Proteomes" id="UP001168972"/>
    </source>
</evidence>
<name>A0AA39KN03_MICHY</name>
<protein>
    <submittedName>
        <fullName evidence="1">Uncharacterized protein</fullName>
    </submittedName>
</protein>
<gene>
    <name evidence="1" type="ORF">PV327_004810</name>
</gene>
<dbReference type="Proteomes" id="UP001168972">
    <property type="component" value="Unassembled WGS sequence"/>
</dbReference>
<proteinExistence type="predicted"/>
<comment type="caution">
    <text evidence="1">The sequence shown here is derived from an EMBL/GenBank/DDBJ whole genome shotgun (WGS) entry which is preliminary data.</text>
</comment>
<keyword evidence="2" id="KW-1185">Reference proteome</keyword>
<dbReference type="AlphaFoldDB" id="A0AA39KN03"/>
<evidence type="ECO:0000313" key="1">
    <source>
        <dbReference type="EMBL" id="KAK0167409.1"/>
    </source>
</evidence>
<dbReference type="EMBL" id="JAQQBR010001832">
    <property type="protein sequence ID" value="KAK0167409.1"/>
    <property type="molecule type" value="Genomic_DNA"/>
</dbReference>
<accession>A0AA39KN03</accession>